<feature type="transmembrane region" description="Helical" evidence="9">
    <location>
        <begin position="108"/>
        <end position="127"/>
    </location>
</feature>
<keyword evidence="7 9" id="KW-1133">Transmembrane helix</keyword>
<organism evidence="11 12">
    <name type="scientific">Mesobacillus maritimus</name>
    <dbReference type="NCBI Taxonomy" id="1643336"/>
    <lineage>
        <taxon>Bacteria</taxon>
        <taxon>Bacillati</taxon>
        <taxon>Bacillota</taxon>
        <taxon>Bacilli</taxon>
        <taxon>Bacillales</taxon>
        <taxon>Bacillaceae</taxon>
        <taxon>Mesobacillus</taxon>
    </lineage>
</organism>
<comment type="caution">
    <text evidence="11">The sequence shown here is derived from an EMBL/GenBank/DDBJ whole genome shotgun (WGS) entry which is preliminary data.</text>
</comment>
<dbReference type="InterPro" id="IPR050864">
    <property type="entry name" value="Bacterial_PTS_Sugar_Transport"/>
</dbReference>
<keyword evidence="4" id="KW-0762">Sugar transport</keyword>
<evidence type="ECO:0000256" key="6">
    <source>
        <dbReference type="ARBA" id="ARBA00022692"/>
    </source>
</evidence>
<evidence type="ECO:0000256" key="4">
    <source>
        <dbReference type="ARBA" id="ARBA00022597"/>
    </source>
</evidence>
<dbReference type="InterPro" id="IPR003352">
    <property type="entry name" value="PTS_EIIC"/>
</dbReference>
<keyword evidence="12" id="KW-1185">Reference proteome</keyword>
<keyword evidence="3" id="KW-1003">Cell membrane</keyword>
<feature type="transmembrane region" description="Helical" evidence="9">
    <location>
        <begin position="282"/>
        <end position="301"/>
    </location>
</feature>
<dbReference type="InterPro" id="IPR006327">
    <property type="entry name" value="PTS_IIC_fruc"/>
</dbReference>
<name>A0ABS7KBP3_9BACI</name>
<evidence type="ECO:0000256" key="2">
    <source>
        <dbReference type="ARBA" id="ARBA00022448"/>
    </source>
</evidence>
<evidence type="ECO:0000256" key="1">
    <source>
        <dbReference type="ARBA" id="ARBA00004429"/>
    </source>
</evidence>
<feature type="transmembrane region" description="Helical" evidence="9">
    <location>
        <begin position="321"/>
        <end position="340"/>
    </location>
</feature>
<feature type="transmembrane region" description="Helical" evidence="9">
    <location>
        <begin position="20"/>
        <end position="40"/>
    </location>
</feature>
<dbReference type="NCBIfam" id="TIGR01427">
    <property type="entry name" value="PTS_IIC_fructo"/>
    <property type="match status" value="1"/>
</dbReference>
<feature type="transmembrane region" description="Helical" evidence="9">
    <location>
        <begin position="255"/>
        <end position="275"/>
    </location>
</feature>
<protein>
    <submittedName>
        <fullName evidence="11">PTS fructose transporter subunit IIC</fullName>
    </submittedName>
</protein>
<dbReference type="PANTHER" id="PTHR30505">
    <property type="entry name" value="FRUCTOSE-LIKE PERMEASE"/>
    <property type="match status" value="1"/>
</dbReference>
<comment type="subcellular location">
    <subcellularLocation>
        <location evidence="1">Cell inner membrane</location>
        <topology evidence="1">Multi-pass membrane protein</topology>
    </subcellularLocation>
</comment>
<sequence>MANSAKKVGEELKKAFSTGVSYMMPSVVVGGIFLALALASGTPTDEGMVVTNPFLQNLNTIGAAGFAMMIPILAGYIAYSIAGKPGLIPGMIAGFLANNPVGESGVQTGFLGAMILGIVSGYIAKYVKTWKVPNTIKTIMPILIIPIITTFITCIGYIYILAQPLAGLVDGLVNLLSSMQGGSALILGLVIGAFTAIDMGGPINKTVTAFTLALMAEGIFGPNGAHRIAVAIPPLGMALSTFISRRKYSEEERGLGISAGFMGLIGITEGAIPFAVKDMKRVLPAIMIGSAVGGGIGMMQNVSTYIPHGGLIVIGAVDGKLWYFLAMLIGTVVTAAILHFTKPDVAVKPSSEEKEANNGLEKKTINF</sequence>
<proteinExistence type="predicted"/>
<dbReference type="PANTHER" id="PTHR30505:SF0">
    <property type="entry name" value="FRUCTOSE-LIKE PTS SYSTEM EIIBC COMPONENT-RELATED"/>
    <property type="match status" value="1"/>
</dbReference>
<keyword evidence="2" id="KW-0813">Transport</keyword>
<evidence type="ECO:0000256" key="9">
    <source>
        <dbReference type="SAM" id="Phobius"/>
    </source>
</evidence>
<keyword evidence="5" id="KW-0598">Phosphotransferase system</keyword>
<dbReference type="EMBL" id="JACWFH010000036">
    <property type="protein sequence ID" value="MBY0099500.1"/>
    <property type="molecule type" value="Genomic_DNA"/>
</dbReference>
<evidence type="ECO:0000256" key="7">
    <source>
        <dbReference type="ARBA" id="ARBA00022989"/>
    </source>
</evidence>
<evidence type="ECO:0000256" key="5">
    <source>
        <dbReference type="ARBA" id="ARBA00022683"/>
    </source>
</evidence>
<feature type="transmembrane region" description="Helical" evidence="9">
    <location>
        <begin position="182"/>
        <end position="203"/>
    </location>
</feature>
<keyword evidence="8 9" id="KW-0472">Membrane</keyword>
<feature type="transmembrane region" description="Helical" evidence="9">
    <location>
        <begin position="139"/>
        <end position="162"/>
    </location>
</feature>
<keyword evidence="6 9" id="KW-0812">Transmembrane</keyword>
<reference evidence="11 12" key="1">
    <citation type="submission" date="2020-07" db="EMBL/GenBank/DDBJ databases">
        <title>Fungal Genomes of the International Space Station.</title>
        <authorList>
            <person name="Seuylemezian A."/>
            <person name="Singh N.K."/>
            <person name="Wood J."/>
            <person name="Venkateswaran K."/>
        </authorList>
    </citation>
    <scope>NUCLEOTIDE SEQUENCE [LARGE SCALE GENOMIC DNA]</scope>
    <source>
        <strain evidence="11 12">PL-B2</strain>
    </source>
</reference>
<evidence type="ECO:0000313" key="11">
    <source>
        <dbReference type="EMBL" id="MBY0099500.1"/>
    </source>
</evidence>
<evidence type="ECO:0000259" key="10">
    <source>
        <dbReference type="PROSITE" id="PS51104"/>
    </source>
</evidence>
<dbReference type="PROSITE" id="PS51104">
    <property type="entry name" value="PTS_EIIC_TYPE_2"/>
    <property type="match status" value="1"/>
</dbReference>
<dbReference type="RefSeq" id="WP_221875708.1">
    <property type="nucleotide sequence ID" value="NZ_JACWFH010000036.1"/>
</dbReference>
<accession>A0ABS7KBP3</accession>
<evidence type="ECO:0000256" key="3">
    <source>
        <dbReference type="ARBA" id="ARBA00022475"/>
    </source>
</evidence>
<evidence type="ECO:0000256" key="8">
    <source>
        <dbReference type="ARBA" id="ARBA00023136"/>
    </source>
</evidence>
<dbReference type="InterPro" id="IPR013014">
    <property type="entry name" value="PTS_EIIC_2"/>
</dbReference>
<feature type="domain" description="PTS EIIC type-2" evidence="10">
    <location>
        <begin position="12"/>
        <end position="351"/>
    </location>
</feature>
<dbReference type="Proteomes" id="UP000769780">
    <property type="component" value="Unassembled WGS sequence"/>
</dbReference>
<dbReference type="Pfam" id="PF02378">
    <property type="entry name" value="PTS_EIIC"/>
    <property type="match status" value="1"/>
</dbReference>
<feature type="transmembrane region" description="Helical" evidence="9">
    <location>
        <begin position="60"/>
        <end position="79"/>
    </location>
</feature>
<evidence type="ECO:0000313" key="12">
    <source>
        <dbReference type="Proteomes" id="UP000769780"/>
    </source>
</evidence>
<gene>
    <name evidence="11" type="ORF">H0185_22285</name>
</gene>